<dbReference type="STRING" id="28885.EI16_04410"/>
<evidence type="ECO:0000256" key="2">
    <source>
        <dbReference type="ARBA" id="ARBA00002876"/>
    </source>
</evidence>
<dbReference type="NCBIfam" id="NF008249">
    <property type="entry name" value="PRK11025.1"/>
    <property type="match status" value="1"/>
</dbReference>
<dbReference type="Gene3D" id="3.30.2350.10">
    <property type="entry name" value="Pseudouridine synthase"/>
    <property type="match status" value="1"/>
</dbReference>
<comment type="catalytic activity">
    <reaction evidence="9">
        <text>a uridine in RNA = a pseudouridine in RNA</text>
        <dbReference type="Rhea" id="RHEA:48348"/>
        <dbReference type="Rhea" id="RHEA-COMP:12068"/>
        <dbReference type="Rhea" id="RHEA-COMP:12069"/>
        <dbReference type="ChEBI" id="CHEBI:65314"/>
        <dbReference type="ChEBI" id="CHEBI:65315"/>
    </reaction>
</comment>
<dbReference type="Pfam" id="PF01479">
    <property type="entry name" value="S4"/>
    <property type="match status" value="1"/>
</dbReference>
<evidence type="ECO:0000256" key="6">
    <source>
        <dbReference type="ARBA" id="ARBA00023235"/>
    </source>
</evidence>
<dbReference type="InterPro" id="IPR006225">
    <property type="entry name" value="PsdUridine_synth_RluC/D"/>
</dbReference>
<protein>
    <recommendedName>
        <fullName evidence="9">Pseudouridine synthase</fullName>
        <ecNumber evidence="9">5.4.99.-</ecNumber>
    </recommendedName>
</protein>
<evidence type="ECO:0000256" key="4">
    <source>
        <dbReference type="ARBA" id="ARBA00022552"/>
    </source>
</evidence>
<name>A0A066ZTE1_HYDMR</name>
<dbReference type="InterPro" id="IPR002942">
    <property type="entry name" value="S4_RNA-bd"/>
</dbReference>
<gene>
    <name evidence="11" type="ORF">EI16_04410</name>
</gene>
<dbReference type="Gene3D" id="3.10.290.10">
    <property type="entry name" value="RNA-binding S4 domain"/>
    <property type="match status" value="1"/>
</dbReference>
<dbReference type="PROSITE" id="PS01129">
    <property type="entry name" value="PSI_RLU"/>
    <property type="match status" value="1"/>
</dbReference>
<dbReference type="SMART" id="SM00363">
    <property type="entry name" value="S4"/>
    <property type="match status" value="1"/>
</dbReference>
<accession>A0A066ZTE1</accession>
<evidence type="ECO:0000256" key="8">
    <source>
        <dbReference type="PROSITE-ProRule" id="PRU00182"/>
    </source>
</evidence>
<dbReference type="AlphaFoldDB" id="A0A066ZTE1"/>
<feature type="domain" description="RNA-binding S4" evidence="10">
    <location>
        <begin position="15"/>
        <end position="80"/>
    </location>
</feature>
<dbReference type="InterPro" id="IPR050188">
    <property type="entry name" value="RluA_PseudoU_synthase"/>
</dbReference>
<proteinExistence type="inferred from homology"/>
<dbReference type="RefSeq" id="WP_029909897.1">
    <property type="nucleotide sequence ID" value="NZ_AP020335.1"/>
</dbReference>
<dbReference type="CDD" id="cd00165">
    <property type="entry name" value="S4"/>
    <property type="match status" value="1"/>
</dbReference>
<dbReference type="NCBIfam" id="TIGR00005">
    <property type="entry name" value="rluA_subfam"/>
    <property type="match status" value="1"/>
</dbReference>
<dbReference type="InterPro" id="IPR006145">
    <property type="entry name" value="PsdUridine_synth_RsuA/RluA"/>
</dbReference>
<dbReference type="EMBL" id="JMIU01000001">
    <property type="protein sequence ID" value="KDN95549.1"/>
    <property type="molecule type" value="Genomic_DNA"/>
</dbReference>
<comment type="catalytic activity">
    <reaction evidence="1">
        <text>uridine(955/2504/2580) in 23S rRNA = pseudouridine(955/2504/2580) in 23S rRNA</text>
        <dbReference type="Rhea" id="RHEA:42528"/>
        <dbReference type="Rhea" id="RHEA-COMP:10099"/>
        <dbReference type="Rhea" id="RHEA-COMP:10100"/>
        <dbReference type="ChEBI" id="CHEBI:65314"/>
        <dbReference type="ChEBI" id="CHEBI:65315"/>
        <dbReference type="EC" id="5.4.99.24"/>
    </reaction>
</comment>
<dbReference type="EC" id="5.4.99.-" evidence="9"/>
<dbReference type="PROSITE" id="PS50889">
    <property type="entry name" value="S4"/>
    <property type="match status" value="1"/>
</dbReference>
<dbReference type="Pfam" id="PF00849">
    <property type="entry name" value="PseudoU_synth_2"/>
    <property type="match status" value="1"/>
</dbReference>
<evidence type="ECO:0000256" key="9">
    <source>
        <dbReference type="RuleBase" id="RU362028"/>
    </source>
</evidence>
<keyword evidence="12" id="KW-1185">Reference proteome</keyword>
<dbReference type="InterPro" id="IPR036986">
    <property type="entry name" value="S4_RNA-bd_sf"/>
</dbReference>
<dbReference type="SUPFAM" id="SSF55174">
    <property type="entry name" value="Alpha-L RNA-binding motif"/>
    <property type="match status" value="1"/>
</dbReference>
<evidence type="ECO:0000313" key="12">
    <source>
        <dbReference type="Proteomes" id="UP000027341"/>
    </source>
</evidence>
<evidence type="ECO:0000256" key="1">
    <source>
        <dbReference type="ARBA" id="ARBA00000381"/>
    </source>
</evidence>
<organism evidence="11 12">
    <name type="scientific">Hydrogenovibrio marinus</name>
    <dbReference type="NCBI Taxonomy" id="28885"/>
    <lineage>
        <taxon>Bacteria</taxon>
        <taxon>Pseudomonadati</taxon>
        <taxon>Pseudomonadota</taxon>
        <taxon>Gammaproteobacteria</taxon>
        <taxon>Thiotrichales</taxon>
        <taxon>Piscirickettsiaceae</taxon>
        <taxon>Hydrogenovibrio</taxon>
    </lineage>
</organism>
<dbReference type="InterPro" id="IPR020103">
    <property type="entry name" value="PsdUridine_synth_cat_dom_sf"/>
</dbReference>
<comment type="function">
    <text evidence="2">Responsible for synthesis of pseudouridine from uracil at positions 955, 2504 and 2580 in 23S ribosomal RNA.</text>
</comment>
<dbReference type="PANTHER" id="PTHR21600:SF92">
    <property type="entry name" value="RIBOSOMAL LARGE SUBUNIT PSEUDOURIDINE SYNTHASE C"/>
    <property type="match status" value="1"/>
</dbReference>
<keyword evidence="6 9" id="KW-0413">Isomerase</keyword>
<evidence type="ECO:0000256" key="3">
    <source>
        <dbReference type="ARBA" id="ARBA00010876"/>
    </source>
</evidence>
<dbReference type="GO" id="GO:0160141">
    <property type="term" value="F:23S rRNA pseudouridine(955/2504/2580) synthase activity"/>
    <property type="evidence" value="ECO:0007669"/>
    <property type="project" value="UniProtKB-EC"/>
</dbReference>
<dbReference type="GO" id="GO:0000455">
    <property type="term" value="P:enzyme-directed rRNA pseudouridine synthesis"/>
    <property type="evidence" value="ECO:0007669"/>
    <property type="project" value="TreeGrafter"/>
</dbReference>
<dbReference type="GO" id="GO:0003723">
    <property type="term" value="F:RNA binding"/>
    <property type="evidence" value="ECO:0007669"/>
    <property type="project" value="UniProtKB-KW"/>
</dbReference>
<keyword evidence="5 8" id="KW-0694">RNA-binding</keyword>
<dbReference type="PANTHER" id="PTHR21600">
    <property type="entry name" value="MITOCHONDRIAL RNA PSEUDOURIDINE SYNTHASE"/>
    <property type="match status" value="1"/>
</dbReference>
<evidence type="ECO:0000256" key="5">
    <source>
        <dbReference type="ARBA" id="ARBA00022884"/>
    </source>
</evidence>
<dbReference type="SUPFAM" id="SSF55120">
    <property type="entry name" value="Pseudouridine synthase"/>
    <property type="match status" value="1"/>
</dbReference>
<dbReference type="Proteomes" id="UP000027341">
    <property type="component" value="Unassembled WGS sequence"/>
</dbReference>
<dbReference type="InterPro" id="IPR006224">
    <property type="entry name" value="PsdUridine_synth_RluA-like_CS"/>
</dbReference>
<sequence length="319" mass="36113">MPVKFITATSEDAGQRIDNFLMRQYRDVPKTLIYRIIRKGEVRVNKGRVKQTTRIQEGDLIRIPPIKTAEKMEVKIPASQLERIEQSILYEDADLMVINKPSGVAVHGGSGVQFGLIEVVRELRPLAKRVELVHRLDRETSGCILLAKKASILKALHEQIREDKMVKEYLALLSAHWPKGKQKIDLPLLKNTLQSGERMVVVDPSGKPSISYFKVEQHFKEVDLVRVRLKTGRTHQIRVHAQSQGCPIVGDDKYGDKQVNKSFSKLGMKRLALHAQFLSFKHPGKGDEGLMKVEAPLHQDFQSIIEYLSSNDVDAVSII</sequence>
<keyword evidence="4" id="KW-0698">rRNA processing</keyword>
<comment type="similarity">
    <text evidence="3 9">Belongs to the pseudouridine synthase RluA family.</text>
</comment>
<reference evidence="11 12" key="1">
    <citation type="submission" date="2014-04" db="EMBL/GenBank/DDBJ databases">
        <title>Draft genome sequence of Hydrogenovibrio marinus MH-110, a model organism for aerobic H2 metabolism.</title>
        <authorList>
            <person name="Cha H.J."/>
            <person name="Jo B.H."/>
            <person name="Hwang B.H."/>
        </authorList>
    </citation>
    <scope>NUCLEOTIDE SEQUENCE [LARGE SCALE GENOMIC DNA]</scope>
    <source>
        <strain evidence="11 12">MH-110</strain>
    </source>
</reference>
<comment type="caution">
    <text evidence="11">The sequence shown here is derived from an EMBL/GenBank/DDBJ whole genome shotgun (WGS) entry which is preliminary data.</text>
</comment>
<evidence type="ECO:0000313" key="11">
    <source>
        <dbReference type="EMBL" id="KDN95549.1"/>
    </source>
</evidence>
<evidence type="ECO:0000256" key="7">
    <source>
        <dbReference type="PIRSR" id="PIRSR606225-1"/>
    </source>
</evidence>
<feature type="active site" evidence="7">
    <location>
        <position position="137"/>
    </location>
</feature>
<dbReference type="CDD" id="cd02869">
    <property type="entry name" value="PseudoU_synth_RluA_like"/>
    <property type="match status" value="1"/>
</dbReference>
<evidence type="ECO:0000259" key="10">
    <source>
        <dbReference type="SMART" id="SM00363"/>
    </source>
</evidence>